<dbReference type="EMBL" id="CP036268">
    <property type="protein sequence ID" value="QDT38766.1"/>
    <property type="molecule type" value="Genomic_DNA"/>
</dbReference>
<sequence length="527" mass="57844">MLKVPNLALPVEEPEESVPRILAKQIGCAPGDLPRWRIVRKSLDARQRSNLRFVYTAVVEAPEEFRVSQRGAVQAFEPPQFDDPDPGQEPTDDRPLIVGSGPAGLLAGYYLARKGYRPLIIERGRPVKERVAAIRAFDGGGEFEPENNYLFGEGGAGAFSDGKLTCRVTGADVDYVLERFVECGGRESLTYEHRPHLGSNKLPMICRNFRRKIEALGGEYRFDTTLEGLDIVDGRVRGAMTSGGYVKTNQLLLGIGHSARDTYEMLLAAGVPLLPKAFQLGLRIEQPQEIVNKHKYGRESYLDILGAADYSLVANGRRDLYTFCMCAGGWIIPSVSEPRRFCTNGMSNSRHDTEWANSGLVVTLEPHEFGASHPLAGVELQRQYEAAAFELAGRNYQVPVQRADDFVNSRAPATGSPIDCSYRRGSTPLELSQVLPPVIANAVRAGLPVMDEKWRGQFLKDAVLVGPEMRGSSPVRIDRDRRSRVCPDIDGLYPIGEGAGYAGGIVTAAVDGLRSAREVVRRFAPVG</sequence>
<gene>
    <name evidence="3" type="primary">dadA</name>
    <name evidence="3" type="ORF">Pan189_31640</name>
</gene>
<name>A0A517R4G7_9PLAN</name>
<organism evidence="3 4">
    <name type="scientific">Stratiformator vulcanicus</name>
    <dbReference type="NCBI Taxonomy" id="2527980"/>
    <lineage>
        <taxon>Bacteria</taxon>
        <taxon>Pseudomonadati</taxon>
        <taxon>Planctomycetota</taxon>
        <taxon>Planctomycetia</taxon>
        <taxon>Planctomycetales</taxon>
        <taxon>Planctomycetaceae</taxon>
        <taxon>Stratiformator</taxon>
    </lineage>
</organism>
<keyword evidence="3" id="KW-0560">Oxidoreductase</keyword>
<dbReference type="Gene3D" id="3.50.50.60">
    <property type="entry name" value="FAD/NAD(P)-binding domain"/>
    <property type="match status" value="2"/>
</dbReference>
<evidence type="ECO:0000313" key="4">
    <source>
        <dbReference type="Proteomes" id="UP000317318"/>
    </source>
</evidence>
<feature type="domain" description="FAD-dependent protein C-terminal" evidence="2">
    <location>
        <begin position="278"/>
        <end position="470"/>
    </location>
</feature>
<dbReference type="PANTHER" id="PTHR42842">
    <property type="entry name" value="FAD/NAD(P)-BINDING OXIDOREDUCTASE"/>
    <property type="match status" value="1"/>
</dbReference>
<dbReference type="GO" id="GO:0016491">
    <property type="term" value="F:oxidoreductase activity"/>
    <property type="evidence" value="ECO:0007669"/>
    <property type="project" value="UniProtKB-KW"/>
</dbReference>
<protein>
    <submittedName>
        <fullName evidence="3">D-amino acid dehydrogenase small subunit</fullName>
        <ecNumber evidence="3">1.4.99.6</ecNumber>
    </submittedName>
</protein>
<dbReference type="InterPro" id="IPR049516">
    <property type="entry name" value="FAD-depend_C"/>
</dbReference>
<dbReference type="EC" id="1.4.99.6" evidence="3"/>
<proteinExistence type="predicted"/>
<dbReference type="RefSeq" id="WP_145364845.1">
    <property type="nucleotide sequence ID" value="NZ_CP036268.1"/>
</dbReference>
<keyword evidence="4" id="KW-1185">Reference proteome</keyword>
<dbReference type="Pfam" id="PF21688">
    <property type="entry name" value="FAD-depend_C"/>
    <property type="match status" value="1"/>
</dbReference>
<dbReference type="AlphaFoldDB" id="A0A517R4G7"/>
<dbReference type="Proteomes" id="UP000317318">
    <property type="component" value="Chromosome"/>
</dbReference>
<dbReference type="SUPFAM" id="SSF51905">
    <property type="entry name" value="FAD/NAD(P)-binding domain"/>
    <property type="match status" value="1"/>
</dbReference>
<dbReference type="OrthoDB" id="9772594at2"/>
<dbReference type="Gene3D" id="3.30.70.2700">
    <property type="match status" value="1"/>
</dbReference>
<feature type="region of interest" description="Disordered" evidence="1">
    <location>
        <begin position="76"/>
        <end position="97"/>
    </location>
</feature>
<evidence type="ECO:0000256" key="1">
    <source>
        <dbReference type="SAM" id="MobiDB-lite"/>
    </source>
</evidence>
<dbReference type="PANTHER" id="PTHR42842:SF3">
    <property type="entry name" value="FAD_NAD(P)-BINDING OXIDOREDUCTASE FAMILY PROTEIN"/>
    <property type="match status" value="1"/>
</dbReference>
<dbReference type="InterPro" id="IPR028348">
    <property type="entry name" value="FAD-binding_protein"/>
</dbReference>
<evidence type="ECO:0000259" key="2">
    <source>
        <dbReference type="Pfam" id="PF21688"/>
    </source>
</evidence>
<reference evidence="3 4" key="1">
    <citation type="submission" date="2019-02" db="EMBL/GenBank/DDBJ databases">
        <title>Deep-cultivation of Planctomycetes and their phenomic and genomic characterization uncovers novel biology.</title>
        <authorList>
            <person name="Wiegand S."/>
            <person name="Jogler M."/>
            <person name="Boedeker C."/>
            <person name="Pinto D."/>
            <person name="Vollmers J."/>
            <person name="Rivas-Marin E."/>
            <person name="Kohn T."/>
            <person name="Peeters S.H."/>
            <person name="Heuer A."/>
            <person name="Rast P."/>
            <person name="Oberbeckmann S."/>
            <person name="Bunk B."/>
            <person name="Jeske O."/>
            <person name="Meyerdierks A."/>
            <person name="Storesund J.E."/>
            <person name="Kallscheuer N."/>
            <person name="Luecker S."/>
            <person name="Lage O.M."/>
            <person name="Pohl T."/>
            <person name="Merkel B.J."/>
            <person name="Hornburger P."/>
            <person name="Mueller R.-W."/>
            <person name="Bruemmer F."/>
            <person name="Labrenz M."/>
            <person name="Spormann A.M."/>
            <person name="Op den Camp H."/>
            <person name="Overmann J."/>
            <person name="Amann R."/>
            <person name="Jetten M.S.M."/>
            <person name="Mascher T."/>
            <person name="Medema M.H."/>
            <person name="Devos D.P."/>
            <person name="Kaster A.-K."/>
            <person name="Ovreas L."/>
            <person name="Rohde M."/>
            <person name="Galperin M.Y."/>
            <person name="Jogler C."/>
        </authorList>
    </citation>
    <scope>NUCLEOTIDE SEQUENCE [LARGE SCALE GENOMIC DNA]</scope>
    <source>
        <strain evidence="3 4">Pan189</strain>
    </source>
</reference>
<dbReference type="InterPro" id="IPR036188">
    <property type="entry name" value="FAD/NAD-bd_sf"/>
</dbReference>
<dbReference type="Pfam" id="PF13450">
    <property type="entry name" value="NAD_binding_8"/>
    <property type="match status" value="1"/>
</dbReference>
<dbReference type="PIRSF" id="PIRSF038984">
    <property type="entry name" value="FAD_binding_protein"/>
    <property type="match status" value="1"/>
</dbReference>
<evidence type="ECO:0000313" key="3">
    <source>
        <dbReference type="EMBL" id="QDT38766.1"/>
    </source>
</evidence>
<dbReference type="KEGG" id="svp:Pan189_31640"/>
<accession>A0A517R4G7</accession>